<reference evidence="1 2" key="1">
    <citation type="journal article" date="2021" name="Commun. Biol.">
        <title>The genome of Shorea leprosula (Dipterocarpaceae) highlights the ecological relevance of drought in aseasonal tropical rainforests.</title>
        <authorList>
            <person name="Ng K.K.S."/>
            <person name="Kobayashi M.J."/>
            <person name="Fawcett J.A."/>
            <person name="Hatakeyama M."/>
            <person name="Paape T."/>
            <person name="Ng C.H."/>
            <person name="Ang C.C."/>
            <person name="Tnah L.H."/>
            <person name="Lee C.T."/>
            <person name="Nishiyama T."/>
            <person name="Sese J."/>
            <person name="O'Brien M.J."/>
            <person name="Copetti D."/>
            <person name="Mohd Noor M.I."/>
            <person name="Ong R.C."/>
            <person name="Putra M."/>
            <person name="Sireger I.Z."/>
            <person name="Indrioko S."/>
            <person name="Kosugi Y."/>
            <person name="Izuno A."/>
            <person name="Isagi Y."/>
            <person name="Lee S.L."/>
            <person name="Shimizu K.K."/>
        </authorList>
    </citation>
    <scope>NUCLEOTIDE SEQUENCE [LARGE SCALE GENOMIC DNA]</scope>
    <source>
        <strain evidence="1">214</strain>
    </source>
</reference>
<dbReference type="AlphaFoldDB" id="A0AAV5L1R1"/>
<name>A0AAV5L1R1_9ROSI</name>
<evidence type="ECO:0000313" key="1">
    <source>
        <dbReference type="EMBL" id="GKV30777.1"/>
    </source>
</evidence>
<accession>A0AAV5L1R1</accession>
<dbReference type="EMBL" id="BPVZ01000088">
    <property type="protein sequence ID" value="GKV30777.1"/>
    <property type="molecule type" value="Genomic_DNA"/>
</dbReference>
<gene>
    <name evidence="1" type="ORF">SLEP1_g39557</name>
</gene>
<protein>
    <submittedName>
        <fullName evidence="1">Uncharacterized protein</fullName>
    </submittedName>
</protein>
<keyword evidence="2" id="KW-1185">Reference proteome</keyword>
<proteinExistence type="predicted"/>
<sequence length="33" mass="3611">MVAGPNPFYAKSRFLLPVGVVKHWYFCNPASGG</sequence>
<evidence type="ECO:0000313" key="2">
    <source>
        <dbReference type="Proteomes" id="UP001054252"/>
    </source>
</evidence>
<organism evidence="1 2">
    <name type="scientific">Rubroshorea leprosula</name>
    <dbReference type="NCBI Taxonomy" id="152421"/>
    <lineage>
        <taxon>Eukaryota</taxon>
        <taxon>Viridiplantae</taxon>
        <taxon>Streptophyta</taxon>
        <taxon>Embryophyta</taxon>
        <taxon>Tracheophyta</taxon>
        <taxon>Spermatophyta</taxon>
        <taxon>Magnoliopsida</taxon>
        <taxon>eudicotyledons</taxon>
        <taxon>Gunneridae</taxon>
        <taxon>Pentapetalae</taxon>
        <taxon>rosids</taxon>
        <taxon>malvids</taxon>
        <taxon>Malvales</taxon>
        <taxon>Dipterocarpaceae</taxon>
        <taxon>Rubroshorea</taxon>
    </lineage>
</organism>
<comment type="caution">
    <text evidence="1">The sequence shown here is derived from an EMBL/GenBank/DDBJ whole genome shotgun (WGS) entry which is preliminary data.</text>
</comment>
<dbReference type="Proteomes" id="UP001054252">
    <property type="component" value="Unassembled WGS sequence"/>
</dbReference>